<organism evidence="1 4">
    <name type="scientific">Phascolarctobacterium faecium</name>
    <dbReference type="NCBI Taxonomy" id="33025"/>
    <lineage>
        <taxon>Bacteria</taxon>
        <taxon>Bacillati</taxon>
        <taxon>Bacillota</taxon>
        <taxon>Negativicutes</taxon>
        <taxon>Acidaminococcales</taxon>
        <taxon>Acidaminococcaceae</taxon>
        <taxon>Phascolarctobacterium</taxon>
    </lineage>
</organism>
<comment type="caution">
    <text evidence="1">The sequence shown here is derived from an EMBL/GenBank/DDBJ whole genome shotgun (WGS) entry which is preliminary data.</text>
</comment>
<evidence type="ECO:0000313" key="3">
    <source>
        <dbReference type="Proteomes" id="UP000443070"/>
    </source>
</evidence>
<accession>A0A7X2XIA0</accession>
<evidence type="ECO:0000313" key="4">
    <source>
        <dbReference type="Proteomes" id="UP000484547"/>
    </source>
</evidence>
<dbReference type="OrthoDB" id="2084710at2"/>
<dbReference type="Proteomes" id="UP000443070">
    <property type="component" value="Unassembled WGS sequence"/>
</dbReference>
<dbReference type="Proteomes" id="UP000484547">
    <property type="component" value="Unassembled WGS sequence"/>
</dbReference>
<proteinExistence type="predicted"/>
<gene>
    <name evidence="1" type="ORF">GMD11_11485</name>
    <name evidence="2" type="ORF">GMD18_11450</name>
</gene>
<sequence>MDKIKSLVGMVSKKKFFSACKCYKDNRYGINYVRPQLIIDEESHLIFCDRCGAIVDPFAAMVIVADFEKQQQREWDRYMDAARRFWRIAHSYKPYRVAIKEMEKNMGRGENTMLPCCPNCKKAFDPAKIDEYVNKKYVCD</sequence>
<dbReference type="EMBL" id="WNBM01000013">
    <property type="protein sequence ID" value="MTT76872.1"/>
    <property type="molecule type" value="Genomic_DNA"/>
</dbReference>
<reference evidence="3 4" key="1">
    <citation type="journal article" date="2019" name="Nat. Med.">
        <title>A library of human gut bacterial isolates paired with longitudinal multiomics data enables mechanistic microbiome research.</title>
        <authorList>
            <person name="Poyet M."/>
            <person name="Groussin M."/>
            <person name="Gibbons S.M."/>
            <person name="Avila-Pacheco J."/>
            <person name="Jiang X."/>
            <person name="Kearney S.M."/>
            <person name="Perrotta A.R."/>
            <person name="Berdy B."/>
            <person name="Zhao S."/>
            <person name="Lieberman T.D."/>
            <person name="Swanson P.K."/>
            <person name="Smith M."/>
            <person name="Roesemann S."/>
            <person name="Alexander J.E."/>
            <person name="Rich S.A."/>
            <person name="Livny J."/>
            <person name="Vlamakis H."/>
            <person name="Clish C."/>
            <person name="Bullock K."/>
            <person name="Deik A."/>
            <person name="Scott J."/>
            <person name="Pierce K.A."/>
            <person name="Xavier R.J."/>
            <person name="Alm E.J."/>
        </authorList>
    </citation>
    <scope>NUCLEOTIDE SEQUENCE [LARGE SCALE GENOMIC DNA]</scope>
    <source>
        <strain evidence="1 4">BIOML-A13</strain>
        <strain evidence="2 3">BIOML-A3</strain>
    </source>
</reference>
<dbReference type="RefSeq" id="WP_149877459.1">
    <property type="nucleotide sequence ID" value="NZ_WNBG01000015.1"/>
</dbReference>
<evidence type="ECO:0000313" key="1">
    <source>
        <dbReference type="EMBL" id="MTT76872.1"/>
    </source>
</evidence>
<keyword evidence="3" id="KW-1185">Reference proteome</keyword>
<protein>
    <submittedName>
        <fullName evidence="1">Uncharacterized protein</fullName>
    </submittedName>
</protein>
<name>A0A7X2XIA0_9FIRM</name>
<dbReference type="EMBL" id="WNBW01000015">
    <property type="protein sequence ID" value="MTU04997.1"/>
    <property type="molecule type" value="Genomic_DNA"/>
</dbReference>
<evidence type="ECO:0000313" key="2">
    <source>
        <dbReference type="EMBL" id="MTU04997.1"/>
    </source>
</evidence>
<dbReference type="AlphaFoldDB" id="A0A7X2XIA0"/>